<keyword evidence="1" id="KW-0472">Membrane</keyword>
<organism evidence="2 3">
    <name type="scientific">Dothidotthia symphoricarpi CBS 119687</name>
    <dbReference type="NCBI Taxonomy" id="1392245"/>
    <lineage>
        <taxon>Eukaryota</taxon>
        <taxon>Fungi</taxon>
        <taxon>Dikarya</taxon>
        <taxon>Ascomycota</taxon>
        <taxon>Pezizomycotina</taxon>
        <taxon>Dothideomycetes</taxon>
        <taxon>Pleosporomycetidae</taxon>
        <taxon>Pleosporales</taxon>
        <taxon>Dothidotthiaceae</taxon>
        <taxon>Dothidotthia</taxon>
    </lineage>
</organism>
<keyword evidence="1" id="KW-1133">Transmembrane helix</keyword>
<sequence length="324" mass="35494">MSPLEIFSQYANPPTNYIGTTIFLSYIAAALYLTFTITFSLYRQYNNTSTSSSKTKGKGIGIKSQPQNIKIFAFLAGISFATLSWHMLNFLITSYLQWDGSKQLSQAGISGNKLKRWMLESTLFQDFAQELVSSEASVVWTQAAILGTWFWGVWTAREARKSNLDASAMWKFIALGQILPISFTSALGIVQLYLSSLSRSTNTAEKSQRKSVSLVLPTVVLNTCLLAQPFLRDHPLFVTTILFERLILLLPYSSHISLEDTEVTQSIIISAACAAGNVALMVKGVKIGEVLSGVWHGGSAVKALGWDAVLGGLISVVLWMRGGV</sequence>
<feature type="transmembrane region" description="Helical" evidence="1">
    <location>
        <begin position="168"/>
        <end position="194"/>
    </location>
</feature>
<evidence type="ECO:0000313" key="2">
    <source>
        <dbReference type="EMBL" id="KAF2124055.1"/>
    </source>
</evidence>
<dbReference type="GeneID" id="54411432"/>
<accession>A0A6A5ZYF7</accession>
<dbReference type="Proteomes" id="UP000799771">
    <property type="component" value="Unassembled WGS sequence"/>
</dbReference>
<reference evidence="2" key="1">
    <citation type="journal article" date="2020" name="Stud. Mycol.">
        <title>101 Dothideomycetes genomes: a test case for predicting lifestyles and emergence of pathogens.</title>
        <authorList>
            <person name="Haridas S."/>
            <person name="Albert R."/>
            <person name="Binder M."/>
            <person name="Bloem J."/>
            <person name="Labutti K."/>
            <person name="Salamov A."/>
            <person name="Andreopoulos B."/>
            <person name="Baker S."/>
            <person name="Barry K."/>
            <person name="Bills G."/>
            <person name="Bluhm B."/>
            <person name="Cannon C."/>
            <person name="Castanera R."/>
            <person name="Culley D."/>
            <person name="Daum C."/>
            <person name="Ezra D."/>
            <person name="Gonzalez J."/>
            <person name="Henrissat B."/>
            <person name="Kuo A."/>
            <person name="Liang C."/>
            <person name="Lipzen A."/>
            <person name="Lutzoni F."/>
            <person name="Magnuson J."/>
            <person name="Mondo S."/>
            <person name="Nolan M."/>
            <person name="Ohm R."/>
            <person name="Pangilinan J."/>
            <person name="Park H.-J."/>
            <person name="Ramirez L."/>
            <person name="Alfaro M."/>
            <person name="Sun H."/>
            <person name="Tritt A."/>
            <person name="Yoshinaga Y."/>
            <person name="Zwiers L.-H."/>
            <person name="Turgeon B."/>
            <person name="Goodwin S."/>
            <person name="Spatafora J."/>
            <person name="Crous P."/>
            <person name="Grigoriev I."/>
        </authorList>
    </citation>
    <scope>NUCLEOTIDE SEQUENCE</scope>
    <source>
        <strain evidence="2">CBS 119687</strain>
    </source>
</reference>
<feature type="transmembrane region" description="Helical" evidence="1">
    <location>
        <begin position="137"/>
        <end position="156"/>
    </location>
</feature>
<proteinExistence type="predicted"/>
<keyword evidence="1" id="KW-0812">Transmembrane</keyword>
<feature type="transmembrane region" description="Helical" evidence="1">
    <location>
        <begin position="20"/>
        <end position="42"/>
    </location>
</feature>
<dbReference type="RefSeq" id="XP_033518448.1">
    <property type="nucleotide sequence ID" value="XM_033671000.1"/>
</dbReference>
<dbReference type="EMBL" id="ML977521">
    <property type="protein sequence ID" value="KAF2124055.1"/>
    <property type="molecule type" value="Genomic_DNA"/>
</dbReference>
<keyword evidence="3" id="KW-1185">Reference proteome</keyword>
<feature type="transmembrane region" description="Helical" evidence="1">
    <location>
        <begin position="71"/>
        <end position="92"/>
    </location>
</feature>
<evidence type="ECO:0000313" key="3">
    <source>
        <dbReference type="Proteomes" id="UP000799771"/>
    </source>
</evidence>
<dbReference type="AlphaFoldDB" id="A0A6A5ZYF7"/>
<name>A0A6A5ZYF7_9PLEO</name>
<protein>
    <submittedName>
        <fullName evidence="2">Uncharacterized protein</fullName>
    </submittedName>
</protein>
<gene>
    <name evidence="2" type="ORF">P153DRAFT_391091</name>
</gene>
<dbReference type="OrthoDB" id="18595at2759"/>
<evidence type="ECO:0000256" key="1">
    <source>
        <dbReference type="SAM" id="Phobius"/>
    </source>
</evidence>